<dbReference type="InterPro" id="IPR042070">
    <property type="entry name" value="PucR_C-HTH_sf"/>
</dbReference>
<dbReference type="InterPro" id="IPR025736">
    <property type="entry name" value="PucR_C-HTH_dom"/>
</dbReference>
<dbReference type="Gene3D" id="1.10.10.2840">
    <property type="entry name" value="PucR C-terminal helix-turn-helix domain"/>
    <property type="match status" value="1"/>
</dbReference>
<comment type="similarity">
    <text evidence="1">Belongs to the CdaR family.</text>
</comment>
<comment type="caution">
    <text evidence="4">The sequence shown here is derived from an EMBL/GenBank/DDBJ whole genome shotgun (WGS) entry which is preliminary data.</text>
</comment>
<reference evidence="4 5" key="2">
    <citation type="submission" date="2023-10" db="EMBL/GenBank/DDBJ databases">
        <authorList>
            <person name="Han X.F."/>
        </authorList>
    </citation>
    <scope>NUCLEOTIDE SEQUENCE [LARGE SCALE GENOMIC DNA]</scope>
    <source>
        <strain evidence="4 5">KCTC 39840</strain>
    </source>
</reference>
<accession>A0ABU4HY47</accession>
<name>A0ABU4HY47_9ACTN</name>
<keyword evidence="5" id="KW-1185">Reference proteome</keyword>
<dbReference type="EMBL" id="JAWSTH010000122">
    <property type="protein sequence ID" value="MDW5598153.1"/>
    <property type="molecule type" value="Genomic_DNA"/>
</dbReference>
<dbReference type="Proteomes" id="UP001284601">
    <property type="component" value="Unassembled WGS sequence"/>
</dbReference>
<protein>
    <submittedName>
        <fullName evidence="4">Helix-turn-helix domain-containing protein</fullName>
    </submittedName>
</protein>
<evidence type="ECO:0000313" key="4">
    <source>
        <dbReference type="EMBL" id="MDW5598153.1"/>
    </source>
</evidence>
<dbReference type="RefSeq" id="WP_318600620.1">
    <property type="nucleotide sequence ID" value="NZ_JAWSTH010000122.1"/>
</dbReference>
<organism evidence="4 5">
    <name type="scientific">Conexibacter stalactiti</name>
    <dbReference type="NCBI Taxonomy" id="1940611"/>
    <lineage>
        <taxon>Bacteria</taxon>
        <taxon>Bacillati</taxon>
        <taxon>Actinomycetota</taxon>
        <taxon>Thermoleophilia</taxon>
        <taxon>Solirubrobacterales</taxon>
        <taxon>Conexibacteraceae</taxon>
        <taxon>Conexibacter</taxon>
    </lineage>
</organism>
<dbReference type="InterPro" id="IPR051448">
    <property type="entry name" value="CdaR-like_regulators"/>
</dbReference>
<dbReference type="PANTHER" id="PTHR33744">
    <property type="entry name" value="CARBOHYDRATE DIACID REGULATOR"/>
    <property type="match status" value="1"/>
</dbReference>
<dbReference type="Pfam" id="PF17853">
    <property type="entry name" value="GGDEF_2"/>
    <property type="match status" value="1"/>
</dbReference>
<dbReference type="PANTHER" id="PTHR33744:SF1">
    <property type="entry name" value="DNA-BINDING TRANSCRIPTIONAL ACTIVATOR ADER"/>
    <property type="match status" value="1"/>
</dbReference>
<proteinExistence type="inferred from homology"/>
<sequence>MTPQQTSLRRLTALGDPVQPLAALSDFHADVFDAVLWDHDLDRVAELTAAAVGAPVAIVVPHLQIAHVAPRADRALVAAIARHVGDRMRGRPAKVPEGVLAEAPIARRGEPLGAILMLSGSSADIARRRAALDFLHVAATATLTRVAAIELRAAVEHDLHGALLSQLRDGETLDPQLLAQRALRLGCDLAEGAVALCVEPAQGQQRSVALTIAQELPGALVEHAGERLFALLPLDGGARSLERVRELVQRLQPFGVAGASRHCAAVGELGQALEEAELVLDVVALSDASIDADRVMSGTYRLLFRLLATHPGEVSALYEGTVAALVRYDEHHRTDLVATLETYLELNGNMNATAARIYAHRHTVAYRLDRIRELSGLDPADGEDRERLGLGLKAHRLLSRDRAAA</sequence>
<dbReference type="InterPro" id="IPR041522">
    <property type="entry name" value="CdaR_GGDEF"/>
</dbReference>
<gene>
    <name evidence="4" type="ORF">R7226_27600</name>
</gene>
<feature type="domain" description="CdaR GGDEF-like" evidence="3">
    <location>
        <begin position="174"/>
        <end position="282"/>
    </location>
</feature>
<evidence type="ECO:0000259" key="3">
    <source>
        <dbReference type="Pfam" id="PF17853"/>
    </source>
</evidence>
<feature type="domain" description="PucR C-terminal helix-turn-helix" evidence="2">
    <location>
        <begin position="336"/>
        <end position="394"/>
    </location>
</feature>
<evidence type="ECO:0000259" key="2">
    <source>
        <dbReference type="Pfam" id="PF13556"/>
    </source>
</evidence>
<reference evidence="5" key="1">
    <citation type="submission" date="2023-07" db="EMBL/GenBank/DDBJ databases">
        <title>Conexibacter stalactiti sp. nov., isolated from stalactites in a lava cave and emended description of the genus Conexibacter.</title>
        <authorList>
            <person name="Lee S.D."/>
        </authorList>
    </citation>
    <scope>NUCLEOTIDE SEQUENCE [LARGE SCALE GENOMIC DNA]</scope>
    <source>
        <strain evidence="5">KCTC 39840</strain>
    </source>
</reference>
<dbReference type="Pfam" id="PF13556">
    <property type="entry name" value="HTH_30"/>
    <property type="match status" value="1"/>
</dbReference>
<evidence type="ECO:0000313" key="5">
    <source>
        <dbReference type="Proteomes" id="UP001284601"/>
    </source>
</evidence>
<evidence type="ECO:0000256" key="1">
    <source>
        <dbReference type="ARBA" id="ARBA00006754"/>
    </source>
</evidence>